<feature type="domain" description="Ubiquitin-like" evidence="1">
    <location>
        <begin position="238"/>
        <end position="313"/>
    </location>
</feature>
<dbReference type="OrthoDB" id="3547780at2759"/>
<organism evidence="2 3">
    <name type="scientific">Phialocephala subalpina</name>
    <dbReference type="NCBI Taxonomy" id="576137"/>
    <lineage>
        <taxon>Eukaryota</taxon>
        <taxon>Fungi</taxon>
        <taxon>Dikarya</taxon>
        <taxon>Ascomycota</taxon>
        <taxon>Pezizomycotina</taxon>
        <taxon>Leotiomycetes</taxon>
        <taxon>Helotiales</taxon>
        <taxon>Mollisiaceae</taxon>
        <taxon>Phialocephala</taxon>
        <taxon>Phialocephala fortinii species complex</taxon>
    </lineage>
</organism>
<dbReference type="Pfam" id="PF00240">
    <property type="entry name" value="ubiquitin"/>
    <property type="match status" value="1"/>
</dbReference>
<evidence type="ECO:0000313" key="3">
    <source>
        <dbReference type="Proteomes" id="UP000184330"/>
    </source>
</evidence>
<protein>
    <recommendedName>
        <fullName evidence="1">Ubiquitin-like domain-containing protein</fullName>
    </recommendedName>
</protein>
<sequence length="325" mass="35470">MAAPVKSNSTITGLGVKARCKAIYTKPRRAINVPKDIQAIARDLEGFNSKLGTLKQHLENRALSAGKTNLDCVLEGPLIACDQLNEFIGTFKARGGVGDILRIWRKIKYSFGGADTKAFINEIAAHRLSLNVAISLVNFININIESAATRNSDAKIFIYLTGMVDKLPAIFLKVGGMKSAVLSSIESHPPAKRLLLVETQSVEIRSYLFRETATLRRIYHSSAVFMPTSIRSIPEDATQIFVKGPGKQTNVVHIKSGQTMNDLKRMIEARTGVPRDLLYFMSAGKVLPSDGTPESLNIGHDSTLICNARATGTGKHDLTSIAQFM</sequence>
<dbReference type="PROSITE" id="PS50053">
    <property type="entry name" value="UBIQUITIN_2"/>
    <property type="match status" value="1"/>
</dbReference>
<dbReference type="CDD" id="cd17039">
    <property type="entry name" value="Ubl_ubiquitin_like"/>
    <property type="match status" value="1"/>
</dbReference>
<reference evidence="2 3" key="1">
    <citation type="submission" date="2016-03" db="EMBL/GenBank/DDBJ databases">
        <authorList>
            <person name="Ploux O."/>
        </authorList>
    </citation>
    <scope>NUCLEOTIDE SEQUENCE [LARGE SCALE GENOMIC DNA]</scope>
    <source>
        <strain evidence="2 3">UAMH 11012</strain>
    </source>
</reference>
<evidence type="ECO:0000313" key="2">
    <source>
        <dbReference type="EMBL" id="CZR64973.1"/>
    </source>
</evidence>
<dbReference type="SUPFAM" id="SSF54236">
    <property type="entry name" value="Ubiquitin-like"/>
    <property type="match status" value="1"/>
</dbReference>
<dbReference type="Proteomes" id="UP000184330">
    <property type="component" value="Unassembled WGS sequence"/>
</dbReference>
<dbReference type="Gene3D" id="3.10.20.90">
    <property type="entry name" value="Phosphatidylinositol 3-kinase Catalytic Subunit, Chain A, domain 1"/>
    <property type="match status" value="1"/>
</dbReference>
<dbReference type="InterPro" id="IPR029071">
    <property type="entry name" value="Ubiquitin-like_domsf"/>
</dbReference>
<gene>
    <name evidence="2" type="ORF">PAC_14873</name>
</gene>
<dbReference type="Pfam" id="PF17111">
    <property type="entry name" value="PigL_N"/>
    <property type="match status" value="1"/>
</dbReference>
<dbReference type="InterPro" id="IPR000626">
    <property type="entry name" value="Ubiquitin-like_dom"/>
</dbReference>
<accession>A0A1L7XIX6</accession>
<name>A0A1L7XIX6_9HELO</name>
<keyword evidence="3" id="KW-1185">Reference proteome</keyword>
<dbReference type="AlphaFoldDB" id="A0A1L7XIX6"/>
<dbReference type="EMBL" id="FJOG01000028">
    <property type="protein sequence ID" value="CZR64973.1"/>
    <property type="molecule type" value="Genomic_DNA"/>
</dbReference>
<dbReference type="SMART" id="SM00213">
    <property type="entry name" value="UBQ"/>
    <property type="match status" value="1"/>
</dbReference>
<proteinExistence type="predicted"/>
<evidence type="ECO:0000259" key="1">
    <source>
        <dbReference type="PROSITE" id="PS50053"/>
    </source>
</evidence>
<dbReference type="InterPro" id="IPR031348">
    <property type="entry name" value="PigL_N"/>
</dbReference>